<reference evidence="12 13" key="1">
    <citation type="journal article" date="2014" name="Genome Announc.">
        <title>Draft genome sequences of eight enterohepatic helicobacter species isolated from both laboratory and wild rodents.</title>
        <authorList>
            <person name="Sheh A."/>
            <person name="Shen Z."/>
            <person name="Fox J.G."/>
        </authorList>
    </citation>
    <scope>NUCLEOTIDE SEQUENCE [LARGE SCALE GENOMIC DNA]</scope>
    <source>
        <strain evidence="12 13">ST1</strain>
    </source>
</reference>
<feature type="transmembrane region" description="Helical" evidence="9">
    <location>
        <begin position="15"/>
        <end position="40"/>
    </location>
</feature>
<evidence type="ECO:0000259" key="10">
    <source>
        <dbReference type="Pfam" id="PF01618"/>
    </source>
</evidence>
<dbReference type="GO" id="GO:0055085">
    <property type="term" value="P:transmembrane transport"/>
    <property type="evidence" value="ECO:0007669"/>
    <property type="project" value="InterPro"/>
</dbReference>
<dbReference type="PANTHER" id="PTHR30625">
    <property type="entry name" value="PROTEIN TOLQ"/>
    <property type="match status" value="1"/>
</dbReference>
<dbReference type="GO" id="GO:0017038">
    <property type="term" value="P:protein import"/>
    <property type="evidence" value="ECO:0007669"/>
    <property type="project" value="TreeGrafter"/>
</dbReference>
<evidence type="ECO:0000313" key="12">
    <source>
        <dbReference type="EMBL" id="TLE00771.1"/>
    </source>
</evidence>
<dbReference type="OrthoDB" id="9805133at2"/>
<dbReference type="InterPro" id="IPR002898">
    <property type="entry name" value="MotA_ExbB_proton_chnl"/>
</dbReference>
<dbReference type="Proteomes" id="UP000029922">
    <property type="component" value="Unassembled WGS sequence"/>
</dbReference>
<evidence type="ECO:0000256" key="6">
    <source>
        <dbReference type="ARBA" id="ARBA00022989"/>
    </source>
</evidence>
<keyword evidence="4 9" id="KW-0812">Transmembrane</keyword>
<evidence type="ECO:0000256" key="7">
    <source>
        <dbReference type="ARBA" id="ARBA00023136"/>
    </source>
</evidence>
<comment type="subcellular location">
    <subcellularLocation>
        <location evidence="1">Cell inner membrane</location>
        <topology evidence="1">Multi-pass membrane protein</topology>
    </subcellularLocation>
    <subcellularLocation>
        <location evidence="8">Membrane</location>
        <topology evidence="8">Multi-pass membrane protein</topology>
    </subcellularLocation>
</comment>
<evidence type="ECO:0000313" key="11">
    <source>
        <dbReference type="EMBL" id="STQ86548.1"/>
    </source>
</evidence>
<keyword evidence="7 9" id="KW-0472">Membrane</keyword>
<keyword evidence="5 8" id="KW-0653">Protein transport</keyword>
<dbReference type="AlphaFoldDB" id="A0A377PUB1"/>
<proteinExistence type="inferred from homology"/>
<dbReference type="InterPro" id="IPR014172">
    <property type="entry name" value="TonB_ExbB_2"/>
</dbReference>
<reference evidence="11 14" key="2">
    <citation type="submission" date="2018-06" db="EMBL/GenBank/DDBJ databases">
        <authorList>
            <consortium name="Pathogen Informatics"/>
            <person name="Doyle S."/>
        </authorList>
    </citation>
    <scope>NUCLEOTIDE SEQUENCE [LARGE SCALE GENOMIC DNA]</scope>
    <source>
        <strain evidence="11 14">NCTC12714</strain>
    </source>
</reference>
<evidence type="ECO:0000256" key="8">
    <source>
        <dbReference type="RuleBase" id="RU004057"/>
    </source>
</evidence>
<evidence type="ECO:0000256" key="2">
    <source>
        <dbReference type="ARBA" id="ARBA00022448"/>
    </source>
</evidence>
<protein>
    <submittedName>
        <fullName evidence="11">ExbB/TolQ family transport protein</fullName>
    </submittedName>
    <submittedName>
        <fullName evidence="12">TonB-system energizer ExbB</fullName>
    </submittedName>
</protein>
<evidence type="ECO:0000256" key="3">
    <source>
        <dbReference type="ARBA" id="ARBA00022475"/>
    </source>
</evidence>
<comment type="similarity">
    <text evidence="8">Belongs to the exbB/tolQ family.</text>
</comment>
<accession>A0A377PUB1</accession>
<dbReference type="EMBL" id="UGJE01000002">
    <property type="protein sequence ID" value="STQ86548.1"/>
    <property type="molecule type" value="Genomic_DNA"/>
</dbReference>
<keyword evidence="2 8" id="KW-0813">Transport</keyword>
<evidence type="ECO:0000256" key="5">
    <source>
        <dbReference type="ARBA" id="ARBA00022927"/>
    </source>
</evidence>
<feature type="transmembrane region" description="Helical" evidence="9">
    <location>
        <begin position="61"/>
        <end position="85"/>
    </location>
</feature>
<feature type="transmembrane region" description="Helical" evidence="9">
    <location>
        <begin position="105"/>
        <end position="127"/>
    </location>
</feature>
<sequence>MEKMTNYGIYIDYGIFGFLVFLSLLVIAIGIERLWFYSIIRLNDYEDKRELELDLHKRLTLIATIGSNAPYVGLLGTVIGIMLTFSTIGENNIIDTKTIMSGLAMALRATALGLVVAIPSIVFYNLLLRKTEVILTNWDIFTIPYEKTKHNPRLDYNEDTTINQLTKDKKPPAYIYVKNKDISSRIHKAARLQKTHDNLGDIQTKNYDKNQEIQSSNDDLHNSNQNKLQ</sequence>
<organism evidence="11 14">
    <name type="scientific">Helicobacter muridarum</name>
    <dbReference type="NCBI Taxonomy" id="216"/>
    <lineage>
        <taxon>Bacteria</taxon>
        <taxon>Pseudomonadati</taxon>
        <taxon>Campylobacterota</taxon>
        <taxon>Epsilonproteobacteria</taxon>
        <taxon>Campylobacterales</taxon>
        <taxon>Helicobacteraceae</taxon>
        <taxon>Helicobacter</taxon>
    </lineage>
</organism>
<evidence type="ECO:0000313" key="13">
    <source>
        <dbReference type="Proteomes" id="UP000029922"/>
    </source>
</evidence>
<feature type="domain" description="MotA/TolQ/ExbB proton channel" evidence="10">
    <location>
        <begin position="52"/>
        <end position="139"/>
    </location>
</feature>
<dbReference type="PANTHER" id="PTHR30625:SF15">
    <property type="entry name" value="BIOPOLYMER TRANSPORT PROTEIN EXBB"/>
    <property type="match status" value="1"/>
</dbReference>
<evidence type="ECO:0000256" key="9">
    <source>
        <dbReference type="SAM" id="Phobius"/>
    </source>
</evidence>
<dbReference type="Pfam" id="PF01618">
    <property type="entry name" value="MotA_ExbB"/>
    <property type="match status" value="1"/>
</dbReference>
<keyword evidence="6 9" id="KW-1133">Transmembrane helix</keyword>
<evidence type="ECO:0000256" key="4">
    <source>
        <dbReference type="ARBA" id="ARBA00022692"/>
    </source>
</evidence>
<keyword evidence="3" id="KW-1003">Cell membrane</keyword>
<dbReference type="GO" id="GO:0005886">
    <property type="term" value="C:plasma membrane"/>
    <property type="evidence" value="ECO:0007669"/>
    <property type="project" value="UniProtKB-SubCell"/>
</dbReference>
<gene>
    <name evidence="11" type="primary">tolQ_2</name>
    <name evidence="12" type="synonym">exbB</name>
    <name evidence="12" type="ORF">LS73_003725</name>
    <name evidence="11" type="ORF">NCTC12714_01355</name>
</gene>
<keyword evidence="14" id="KW-1185">Reference proteome</keyword>
<dbReference type="Proteomes" id="UP000255139">
    <property type="component" value="Unassembled WGS sequence"/>
</dbReference>
<dbReference type="EMBL" id="JRPD02000005">
    <property type="protein sequence ID" value="TLE00771.1"/>
    <property type="molecule type" value="Genomic_DNA"/>
</dbReference>
<dbReference type="InterPro" id="IPR050790">
    <property type="entry name" value="ExbB/TolQ_transport"/>
</dbReference>
<name>A0A377PUB1_9HELI</name>
<dbReference type="NCBIfam" id="TIGR02805">
    <property type="entry name" value="exbB2"/>
    <property type="match status" value="1"/>
</dbReference>
<evidence type="ECO:0000256" key="1">
    <source>
        <dbReference type="ARBA" id="ARBA00004429"/>
    </source>
</evidence>
<evidence type="ECO:0000313" key="14">
    <source>
        <dbReference type="Proteomes" id="UP000255139"/>
    </source>
</evidence>